<protein>
    <submittedName>
        <fullName evidence="2">Uncharacterized protein</fullName>
    </submittedName>
</protein>
<name>A0A9P5Z9K1_9AGAR</name>
<evidence type="ECO:0000313" key="3">
    <source>
        <dbReference type="Proteomes" id="UP000807469"/>
    </source>
</evidence>
<dbReference type="OrthoDB" id="2977496at2759"/>
<reference evidence="2" key="1">
    <citation type="submission" date="2020-11" db="EMBL/GenBank/DDBJ databases">
        <authorList>
            <consortium name="DOE Joint Genome Institute"/>
            <person name="Ahrendt S."/>
            <person name="Riley R."/>
            <person name="Andreopoulos W."/>
            <person name="Labutti K."/>
            <person name="Pangilinan J."/>
            <person name="Ruiz-Duenas F.J."/>
            <person name="Barrasa J.M."/>
            <person name="Sanchez-Garcia M."/>
            <person name="Camarero S."/>
            <person name="Miyauchi S."/>
            <person name="Serrano A."/>
            <person name="Linde D."/>
            <person name="Babiker R."/>
            <person name="Drula E."/>
            <person name="Ayuso-Fernandez I."/>
            <person name="Pacheco R."/>
            <person name="Padilla G."/>
            <person name="Ferreira P."/>
            <person name="Barriuso J."/>
            <person name="Kellner H."/>
            <person name="Castanera R."/>
            <person name="Alfaro M."/>
            <person name="Ramirez L."/>
            <person name="Pisabarro A.G."/>
            <person name="Kuo A."/>
            <person name="Tritt A."/>
            <person name="Lipzen A."/>
            <person name="He G."/>
            <person name="Yan M."/>
            <person name="Ng V."/>
            <person name="Cullen D."/>
            <person name="Martin F."/>
            <person name="Rosso M.-N."/>
            <person name="Henrissat B."/>
            <person name="Hibbett D."/>
            <person name="Martinez A.T."/>
            <person name="Grigoriev I.V."/>
        </authorList>
    </citation>
    <scope>NUCLEOTIDE SEQUENCE</scope>
    <source>
        <strain evidence="2">CIRM-BRFM 674</strain>
    </source>
</reference>
<organism evidence="2 3">
    <name type="scientific">Pholiota conissans</name>
    <dbReference type="NCBI Taxonomy" id="109636"/>
    <lineage>
        <taxon>Eukaryota</taxon>
        <taxon>Fungi</taxon>
        <taxon>Dikarya</taxon>
        <taxon>Basidiomycota</taxon>
        <taxon>Agaricomycotina</taxon>
        <taxon>Agaricomycetes</taxon>
        <taxon>Agaricomycetidae</taxon>
        <taxon>Agaricales</taxon>
        <taxon>Agaricineae</taxon>
        <taxon>Strophariaceae</taxon>
        <taxon>Pholiota</taxon>
    </lineage>
</organism>
<dbReference type="EMBL" id="MU155152">
    <property type="protein sequence ID" value="KAF9483619.1"/>
    <property type="molecule type" value="Genomic_DNA"/>
</dbReference>
<feature type="transmembrane region" description="Helical" evidence="1">
    <location>
        <begin position="98"/>
        <end position="123"/>
    </location>
</feature>
<dbReference type="AlphaFoldDB" id="A0A9P5Z9K1"/>
<keyword evidence="1" id="KW-0472">Membrane</keyword>
<keyword evidence="1" id="KW-0812">Transmembrane</keyword>
<comment type="caution">
    <text evidence="2">The sequence shown here is derived from an EMBL/GenBank/DDBJ whole genome shotgun (WGS) entry which is preliminary data.</text>
</comment>
<accession>A0A9P5Z9K1</accession>
<feature type="transmembrane region" description="Helical" evidence="1">
    <location>
        <begin position="177"/>
        <end position="195"/>
    </location>
</feature>
<keyword evidence="1" id="KW-1133">Transmembrane helix</keyword>
<evidence type="ECO:0000313" key="2">
    <source>
        <dbReference type="EMBL" id="KAF9483619.1"/>
    </source>
</evidence>
<proteinExistence type="predicted"/>
<sequence length="198" mass="22471">MYITAVAGGAASSKLMTTELVGILMQREVDVDGLQHTFMALRACVEHTAKVVCSWIAHILIPLLLHAFEISTSWTFQALFDACHFVQIHPQPFQITGWAIFFGPIIILIPCLLLLELLILAVFNFSFVSHGFLLGSVEDRFDNIKEYFMETRESIFATIEHWTAMFNTWTTNYPPLLILRLLAGAMSLFILFGIWNGW</sequence>
<evidence type="ECO:0000256" key="1">
    <source>
        <dbReference type="SAM" id="Phobius"/>
    </source>
</evidence>
<dbReference type="Proteomes" id="UP000807469">
    <property type="component" value="Unassembled WGS sequence"/>
</dbReference>
<gene>
    <name evidence="2" type="ORF">BDN70DRAFT_873703</name>
</gene>
<keyword evidence="3" id="KW-1185">Reference proteome</keyword>